<evidence type="ECO:0000313" key="1">
    <source>
        <dbReference type="EMBL" id="MDQ8209705.1"/>
    </source>
</evidence>
<organism evidence="1 2">
    <name type="scientific">Thalassobacterium maritimum</name>
    <dbReference type="NCBI Taxonomy" id="3041265"/>
    <lineage>
        <taxon>Bacteria</taxon>
        <taxon>Pseudomonadati</taxon>
        <taxon>Verrucomicrobiota</taxon>
        <taxon>Opitutia</taxon>
        <taxon>Puniceicoccales</taxon>
        <taxon>Coraliomargaritaceae</taxon>
        <taxon>Thalassobacterium</taxon>
    </lineage>
</organism>
<sequence length="225" mass="25525">MKTTLIAIISFIVGCAATGLFVREGMDFLDQEQIVNFQHAELLKGTLVANGQDDKVIMLIRNYIEGGICRDASIQTIYSEEKHRKRISEEIQRFYFALDEQPPDHVSKWLKDGTLTYEKVEDAFSVSRFTQGQNESEIYGTQKYRNISNVGWKEVAATAYLYDAENNLVEKKEIELNGVVNPQDDAIFEFVFQKPKPGQESFFLGYEIDVTIKGTRADQDAVGNG</sequence>
<dbReference type="PROSITE" id="PS51257">
    <property type="entry name" value="PROKAR_LIPOPROTEIN"/>
    <property type="match status" value="1"/>
</dbReference>
<evidence type="ECO:0008006" key="3">
    <source>
        <dbReference type="Google" id="ProtNLM"/>
    </source>
</evidence>
<dbReference type="RefSeq" id="WP_308952623.1">
    <property type="nucleotide sequence ID" value="NZ_JARXHW010000122.1"/>
</dbReference>
<proteinExistence type="predicted"/>
<accession>A0ABU1B296</accession>
<keyword evidence="2" id="KW-1185">Reference proteome</keyword>
<dbReference type="EMBL" id="JARXHW010000122">
    <property type="protein sequence ID" value="MDQ8209705.1"/>
    <property type="molecule type" value="Genomic_DNA"/>
</dbReference>
<dbReference type="Proteomes" id="UP001225316">
    <property type="component" value="Unassembled WGS sequence"/>
</dbReference>
<evidence type="ECO:0000313" key="2">
    <source>
        <dbReference type="Proteomes" id="UP001225316"/>
    </source>
</evidence>
<protein>
    <recommendedName>
        <fullName evidence="3">Lipoprotein</fullName>
    </recommendedName>
</protein>
<reference evidence="1 2" key="1">
    <citation type="submission" date="2023-04" db="EMBL/GenBank/DDBJ databases">
        <title>A novel bacteria isolated from coastal sediment.</title>
        <authorList>
            <person name="Liu X.-J."/>
            <person name="Du Z.-J."/>
        </authorList>
    </citation>
    <scope>NUCLEOTIDE SEQUENCE [LARGE SCALE GENOMIC DNA]</scope>
    <source>
        <strain evidence="1 2">SDUM461003</strain>
    </source>
</reference>
<comment type="caution">
    <text evidence="1">The sequence shown here is derived from an EMBL/GenBank/DDBJ whole genome shotgun (WGS) entry which is preliminary data.</text>
</comment>
<name>A0ABU1B296_9BACT</name>
<gene>
    <name evidence="1" type="ORF">QEH52_19460</name>
</gene>